<evidence type="ECO:0000313" key="3">
    <source>
        <dbReference type="Proteomes" id="UP000235786"/>
    </source>
</evidence>
<feature type="transmembrane region" description="Helical" evidence="1">
    <location>
        <begin position="526"/>
        <end position="546"/>
    </location>
</feature>
<proteinExistence type="predicted"/>
<dbReference type="OrthoDB" id="529273at2759"/>
<keyword evidence="1" id="KW-0472">Membrane</keyword>
<reference evidence="2 3" key="1">
    <citation type="submission" date="2016-04" db="EMBL/GenBank/DDBJ databases">
        <title>A degradative enzymes factory behind the ericoid mycorrhizal symbiosis.</title>
        <authorList>
            <consortium name="DOE Joint Genome Institute"/>
            <person name="Martino E."/>
            <person name="Morin E."/>
            <person name="Grelet G."/>
            <person name="Kuo A."/>
            <person name="Kohler A."/>
            <person name="Daghino S."/>
            <person name="Barry K."/>
            <person name="Choi C."/>
            <person name="Cichocki N."/>
            <person name="Clum A."/>
            <person name="Copeland A."/>
            <person name="Hainaut M."/>
            <person name="Haridas S."/>
            <person name="Labutti K."/>
            <person name="Lindquist E."/>
            <person name="Lipzen A."/>
            <person name="Khouja H.-R."/>
            <person name="Murat C."/>
            <person name="Ohm R."/>
            <person name="Olson A."/>
            <person name="Spatafora J."/>
            <person name="Veneault-Fourrey C."/>
            <person name="Henrissat B."/>
            <person name="Grigoriev I."/>
            <person name="Martin F."/>
            <person name="Perotto S."/>
        </authorList>
    </citation>
    <scope>NUCLEOTIDE SEQUENCE [LARGE SCALE GENOMIC DNA]</scope>
    <source>
        <strain evidence="2 3">F</strain>
    </source>
</reference>
<dbReference type="STRING" id="1149755.A0A2J6R4B5"/>
<evidence type="ECO:0000256" key="1">
    <source>
        <dbReference type="SAM" id="Phobius"/>
    </source>
</evidence>
<dbReference type="AlphaFoldDB" id="A0A2J6R4B5"/>
<protein>
    <submittedName>
        <fullName evidence="2">Uncharacterized protein</fullName>
    </submittedName>
</protein>
<accession>A0A2J6R4B5</accession>
<dbReference type="EMBL" id="KZ613956">
    <property type="protein sequence ID" value="PMD33370.1"/>
    <property type="molecule type" value="Genomic_DNA"/>
</dbReference>
<organism evidence="2 3">
    <name type="scientific">Hyaloscypha variabilis (strain UAMH 11265 / GT02V1 / F)</name>
    <name type="common">Meliniomyces variabilis</name>
    <dbReference type="NCBI Taxonomy" id="1149755"/>
    <lineage>
        <taxon>Eukaryota</taxon>
        <taxon>Fungi</taxon>
        <taxon>Dikarya</taxon>
        <taxon>Ascomycota</taxon>
        <taxon>Pezizomycotina</taxon>
        <taxon>Leotiomycetes</taxon>
        <taxon>Helotiales</taxon>
        <taxon>Hyaloscyphaceae</taxon>
        <taxon>Hyaloscypha</taxon>
        <taxon>Hyaloscypha variabilis</taxon>
    </lineage>
</organism>
<gene>
    <name evidence="2" type="ORF">L207DRAFT_589735</name>
</gene>
<dbReference type="Proteomes" id="UP000235786">
    <property type="component" value="Unassembled WGS sequence"/>
</dbReference>
<name>A0A2J6R4B5_HYAVF</name>
<keyword evidence="1" id="KW-1133">Transmembrane helix</keyword>
<evidence type="ECO:0000313" key="2">
    <source>
        <dbReference type="EMBL" id="PMD33370.1"/>
    </source>
</evidence>
<sequence length="647" mass="70150">MARYVKASGTAAEEETLAKIIHVPGLILNTIISTLILIGLECNWVITGDAYQNITNAPTTMQQVVTFTALILGTIHANAIAKLINQGTRIILARQPTSLHRLKFWYALSTISLDFSVRRFEKVLVIGFYVALSQGPSILWSGAIAPVQTLKRDSQLWMTLPQYTDDSSRYWAQNGFYPDIFNASFVSPKGTFTYLPILDRLGYLIVDGSSATSTDSQPQVHSKNDNSNYTYIGRSYGVGSSIGLSDEALQNATVKYQYTENGYNADVDCMYNTSSRMRLLPVQPGETIPMHWETPYSYLATGSGPNGPADNCTAESVEDCGGFIVEGLGGDQDIVAAGWWASSESGLQFDGIPNPEKYIGKTRPVLSKSFTALAAGSGNQNLNQVQCSISMIPTSFTVDVDTQNRKISVIPQNNSNVSDIEPTGFIADSASSVLAIMSGLDMSFKASLIGSILKRNINNKISQLGLSDQSQPPDIATLQGVAESIETLIDDNLLATASAQLMIAKDTYTVYPIAYRNGLRIGDKRFVVAVVLVNALIILLFIEEALRTRNWRNLSKFDYSKVENIIVATSLGGSALGDAVLSKSSWVGGDLKEAAGDIKVIASHGDHVQLGIAGEEELKERVSEDGVELIPSEFSRGGYIEGGRYDE</sequence>
<keyword evidence="3" id="KW-1185">Reference proteome</keyword>
<keyword evidence="1" id="KW-0812">Transmembrane</keyword>